<gene>
    <name evidence="2" type="ORF">C7477_101244</name>
</gene>
<dbReference type="AlphaFoldDB" id="A0A318T7P4"/>
<dbReference type="Proteomes" id="UP000247454">
    <property type="component" value="Unassembled WGS sequence"/>
</dbReference>
<feature type="chain" id="PRO_5016451578" evidence="1">
    <location>
        <begin position="22"/>
        <end position="114"/>
    </location>
</feature>
<evidence type="ECO:0000313" key="2">
    <source>
        <dbReference type="EMBL" id="PYE90570.1"/>
    </source>
</evidence>
<keyword evidence="1" id="KW-0732">Signal</keyword>
<protein>
    <submittedName>
        <fullName evidence="2">Uncharacterized protein</fullName>
    </submittedName>
</protein>
<organism evidence="2 3">
    <name type="scientific">Phyllobacterium leguminum</name>
    <dbReference type="NCBI Taxonomy" id="314237"/>
    <lineage>
        <taxon>Bacteria</taxon>
        <taxon>Pseudomonadati</taxon>
        <taxon>Pseudomonadota</taxon>
        <taxon>Alphaproteobacteria</taxon>
        <taxon>Hyphomicrobiales</taxon>
        <taxon>Phyllobacteriaceae</taxon>
        <taxon>Phyllobacterium</taxon>
    </lineage>
</organism>
<keyword evidence="3" id="KW-1185">Reference proteome</keyword>
<comment type="caution">
    <text evidence="2">The sequence shown here is derived from an EMBL/GenBank/DDBJ whole genome shotgun (WGS) entry which is preliminary data.</text>
</comment>
<feature type="signal peptide" evidence="1">
    <location>
        <begin position="1"/>
        <end position="21"/>
    </location>
</feature>
<evidence type="ECO:0000256" key="1">
    <source>
        <dbReference type="SAM" id="SignalP"/>
    </source>
</evidence>
<sequence>MLSRFIAIFVLAPGFIAPAYAGSIETPTEPRQVRSIDYVGYDGVDTAGNPICRVCEADKAAGAARRMALEERRKRARAYMARMQGQTAGPVDTMPVGALTDEALGDVKLRTRVE</sequence>
<evidence type="ECO:0000313" key="3">
    <source>
        <dbReference type="Proteomes" id="UP000247454"/>
    </source>
</evidence>
<proteinExistence type="predicted"/>
<accession>A0A318T7P4</accession>
<name>A0A318T7P4_9HYPH</name>
<reference evidence="2 3" key="1">
    <citation type="submission" date="2018-06" db="EMBL/GenBank/DDBJ databases">
        <title>Genomic Encyclopedia of Type Strains, Phase III (KMG-III): the genomes of soil and plant-associated and newly described type strains.</title>
        <authorList>
            <person name="Whitman W."/>
        </authorList>
    </citation>
    <scope>NUCLEOTIDE SEQUENCE [LARGE SCALE GENOMIC DNA]</scope>
    <source>
        <strain evidence="2 3">ORS 1419</strain>
    </source>
</reference>
<dbReference type="EMBL" id="QJTF01000001">
    <property type="protein sequence ID" value="PYE90570.1"/>
    <property type="molecule type" value="Genomic_DNA"/>
</dbReference>